<accession>A0A1H9PBQ1</accession>
<keyword evidence="4 10" id="KW-0812">Transmembrane</keyword>
<dbReference type="GO" id="GO:0046983">
    <property type="term" value="F:protein dimerization activity"/>
    <property type="evidence" value="ECO:0007669"/>
    <property type="project" value="InterPro"/>
</dbReference>
<dbReference type="Pfam" id="PF07730">
    <property type="entry name" value="HisKA_3"/>
    <property type="match status" value="1"/>
</dbReference>
<evidence type="ECO:0000259" key="11">
    <source>
        <dbReference type="PROSITE" id="PS50109"/>
    </source>
</evidence>
<keyword evidence="13" id="KW-1185">Reference proteome</keyword>
<evidence type="ECO:0000256" key="5">
    <source>
        <dbReference type="ARBA" id="ARBA00022777"/>
    </source>
</evidence>
<dbReference type="AlphaFoldDB" id="A0A1H9PBQ1"/>
<dbReference type="Proteomes" id="UP000199572">
    <property type="component" value="Unassembled WGS sequence"/>
</dbReference>
<dbReference type="Gene3D" id="1.20.5.1930">
    <property type="match status" value="1"/>
</dbReference>
<dbReference type="InterPro" id="IPR011712">
    <property type="entry name" value="Sig_transdc_His_kin_sub3_dim/P"/>
</dbReference>
<keyword evidence="7" id="KW-0902">Two-component regulatory system</keyword>
<keyword evidence="6 10" id="KW-1133">Transmembrane helix</keyword>
<dbReference type="InterPro" id="IPR005467">
    <property type="entry name" value="His_kinase_dom"/>
</dbReference>
<evidence type="ECO:0000256" key="10">
    <source>
        <dbReference type="SAM" id="Phobius"/>
    </source>
</evidence>
<dbReference type="GO" id="GO:0005886">
    <property type="term" value="C:plasma membrane"/>
    <property type="evidence" value="ECO:0007669"/>
    <property type="project" value="UniProtKB-SubCell"/>
</dbReference>
<dbReference type="InterPro" id="IPR036890">
    <property type="entry name" value="HATPase_C_sf"/>
</dbReference>
<dbReference type="InterPro" id="IPR050482">
    <property type="entry name" value="Sensor_HK_TwoCompSys"/>
</dbReference>
<feature type="coiled-coil region" evidence="9">
    <location>
        <begin position="369"/>
        <end position="396"/>
    </location>
</feature>
<evidence type="ECO:0000256" key="4">
    <source>
        <dbReference type="ARBA" id="ARBA00022692"/>
    </source>
</evidence>
<evidence type="ECO:0000313" key="12">
    <source>
        <dbReference type="EMBL" id="SER45587.1"/>
    </source>
</evidence>
<dbReference type="OrthoDB" id="9778366at2"/>
<dbReference type="SMART" id="SM00387">
    <property type="entry name" value="HATPase_c"/>
    <property type="match status" value="1"/>
</dbReference>
<evidence type="ECO:0000256" key="7">
    <source>
        <dbReference type="ARBA" id="ARBA00023012"/>
    </source>
</evidence>
<keyword evidence="3" id="KW-0808">Transferase</keyword>
<dbReference type="InterPro" id="IPR003594">
    <property type="entry name" value="HATPase_dom"/>
</dbReference>
<evidence type="ECO:0000256" key="9">
    <source>
        <dbReference type="SAM" id="Coils"/>
    </source>
</evidence>
<dbReference type="PROSITE" id="PS50109">
    <property type="entry name" value="HIS_KIN"/>
    <property type="match status" value="1"/>
</dbReference>
<dbReference type="Pfam" id="PF02518">
    <property type="entry name" value="HATPase_c"/>
    <property type="match status" value="1"/>
</dbReference>
<dbReference type="SUPFAM" id="SSF55874">
    <property type="entry name" value="ATPase domain of HSP90 chaperone/DNA topoisomerase II/histidine kinase"/>
    <property type="match status" value="1"/>
</dbReference>
<keyword evidence="9" id="KW-0175">Coiled coil</keyword>
<evidence type="ECO:0000256" key="8">
    <source>
        <dbReference type="ARBA" id="ARBA00023136"/>
    </source>
</evidence>
<keyword evidence="5 12" id="KW-0418">Kinase</keyword>
<proteinExistence type="predicted"/>
<evidence type="ECO:0000256" key="6">
    <source>
        <dbReference type="ARBA" id="ARBA00022989"/>
    </source>
</evidence>
<dbReference type="Gene3D" id="3.30.565.10">
    <property type="entry name" value="Histidine kinase-like ATPase, C-terminal domain"/>
    <property type="match status" value="1"/>
</dbReference>
<gene>
    <name evidence="12" type="ORF">SAMN04488023_109118</name>
</gene>
<evidence type="ECO:0000313" key="13">
    <source>
        <dbReference type="Proteomes" id="UP000199572"/>
    </source>
</evidence>
<keyword evidence="2" id="KW-1003">Cell membrane</keyword>
<dbReference type="InterPro" id="IPR011990">
    <property type="entry name" value="TPR-like_helical_dom_sf"/>
</dbReference>
<dbReference type="GO" id="GO:0000155">
    <property type="term" value="F:phosphorelay sensor kinase activity"/>
    <property type="evidence" value="ECO:0007669"/>
    <property type="project" value="InterPro"/>
</dbReference>
<organism evidence="12 13">
    <name type="scientific">Pedobacter rhizosphaerae</name>
    <dbReference type="NCBI Taxonomy" id="390241"/>
    <lineage>
        <taxon>Bacteria</taxon>
        <taxon>Pseudomonadati</taxon>
        <taxon>Bacteroidota</taxon>
        <taxon>Sphingobacteriia</taxon>
        <taxon>Sphingobacteriales</taxon>
        <taxon>Sphingobacteriaceae</taxon>
        <taxon>Pedobacter</taxon>
    </lineage>
</organism>
<evidence type="ECO:0000256" key="3">
    <source>
        <dbReference type="ARBA" id="ARBA00022679"/>
    </source>
</evidence>
<sequence length="670" mass="76712">MLKKIVIIYVLILVNGLINTLQAQIKARDNKLNIDSLSAIINSTKSDSVKARANFLLGEYWSSSNPKMSRLYLDKGKQLSSGNPLLKALSFFYEGKLEYDLHDASKCTTALLKAEQLLVKLKSEEAAKFRRLALYYYAENLYSEGNDKAVISTVLNRIIPLTVAGKDSLLMAKSYGLLHKTFNDNSQYDQANLYVNRAISLMKKIDPDSRLLVAYYLRSAFTACYQYKFDKVKKILDQAKGLLKNFPDSKEMLDYYEVEGIYFMEGTREDQKALASLDKGFNLAKKIGNEYKATTFMLQKYNVYLNGTQYDKGVKILLKVAEDHEFMRHALNKQSIYREFNRTYELLGDVPKAYFWLKKYNQITDSLNETHLRKDITELEVKFRNAENQKKIVELHAANSKANLTAKNNRLMSWLFAIISMGLLLVLIFGWLVYRNGRRLSLQRDISHQQQLKEIKQQEEIKITRAMLQGQEEERKRVASDLHDGLGGMLAGIKLNLSDFAINHADDREESLNPIINQLDTSVTELRRIAHNMMPETLLKFGLETSIRDLCNAMTNKRIAINFQCYGIMNELVMQEQISIYRIVQELLGNAVKHAKASQILLQCSYAEGSFLITIEDDGIGFDMEELENKIGMGLLNIRNRVNYLNGIFEITTNKGEQGTTINIELNVTT</sequence>
<evidence type="ECO:0000256" key="1">
    <source>
        <dbReference type="ARBA" id="ARBA00004651"/>
    </source>
</evidence>
<name>A0A1H9PBQ1_9SPHI</name>
<feature type="transmembrane region" description="Helical" evidence="10">
    <location>
        <begin position="411"/>
        <end position="434"/>
    </location>
</feature>
<dbReference type="RefSeq" id="WP_090883803.1">
    <property type="nucleotide sequence ID" value="NZ_FOGG01000009.1"/>
</dbReference>
<comment type="subcellular location">
    <subcellularLocation>
        <location evidence="1">Cell membrane</location>
        <topology evidence="1">Multi-pass membrane protein</topology>
    </subcellularLocation>
</comment>
<dbReference type="EMBL" id="FOGG01000009">
    <property type="protein sequence ID" value="SER45587.1"/>
    <property type="molecule type" value="Genomic_DNA"/>
</dbReference>
<dbReference type="PANTHER" id="PTHR24421">
    <property type="entry name" value="NITRATE/NITRITE SENSOR PROTEIN NARX-RELATED"/>
    <property type="match status" value="1"/>
</dbReference>
<keyword evidence="8 10" id="KW-0472">Membrane</keyword>
<dbReference type="PANTHER" id="PTHR24421:SF37">
    <property type="entry name" value="SENSOR HISTIDINE KINASE NARS"/>
    <property type="match status" value="1"/>
</dbReference>
<dbReference type="Gene3D" id="1.25.40.10">
    <property type="entry name" value="Tetratricopeptide repeat domain"/>
    <property type="match status" value="1"/>
</dbReference>
<dbReference type="STRING" id="390241.SAMN04488023_109118"/>
<reference evidence="12 13" key="1">
    <citation type="submission" date="2016-10" db="EMBL/GenBank/DDBJ databases">
        <authorList>
            <person name="de Groot N.N."/>
        </authorList>
    </citation>
    <scope>NUCLEOTIDE SEQUENCE [LARGE SCALE GENOMIC DNA]</scope>
    <source>
        <strain evidence="12 13">DSM 18610</strain>
    </source>
</reference>
<dbReference type="CDD" id="cd16917">
    <property type="entry name" value="HATPase_UhpB-NarQ-NarX-like"/>
    <property type="match status" value="1"/>
</dbReference>
<protein>
    <submittedName>
        <fullName evidence="12">Signal transduction histidine kinase</fullName>
    </submittedName>
</protein>
<feature type="domain" description="Histidine kinase" evidence="11">
    <location>
        <begin position="477"/>
        <end position="670"/>
    </location>
</feature>
<evidence type="ECO:0000256" key="2">
    <source>
        <dbReference type="ARBA" id="ARBA00022475"/>
    </source>
</evidence>